<gene>
    <name evidence="1" type="ORF">L1987_36126</name>
</gene>
<dbReference type="Proteomes" id="UP001056120">
    <property type="component" value="Linkage Group LG12"/>
</dbReference>
<keyword evidence="2" id="KW-1185">Reference proteome</keyword>
<reference evidence="2" key="1">
    <citation type="journal article" date="2022" name="Mol. Ecol. Resour.">
        <title>The genomes of chicory, endive, great burdock and yacon provide insights into Asteraceae palaeo-polyploidization history and plant inulin production.</title>
        <authorList>
            <person name="Fan W."/>
            <person name="Wang S."/>
            <person name="Wang H."/>
            <person name="Wang A."/>
            <person name="Jiang F."/>
            <person name="Liu H."/>
            <person name="Zhao H."/>
            <person name="Xu D."/>
            <person name="Zhang Y."/>
        </authorList>
    </citation>
    <scope>NUCLEOTIDE SEQUENCE [LARGE SCALE GENOMIC DNA]</scope>
    <source>
        <strain evidence="2">cv. Yunnan</strain>
    </source>
</reference>
<dbReference type="EMBL" id="CM042029">
    <property type="protein sequence ID" value="KAI3793507.1"/>
    <property type="molecule type" value="Genomic_DNA"/>
</dbReference>
<organism evidence="1 2">
    <name type="scientific">Smallanthus sonchifolius</name>
    <dbReference type="NCBI Taxonomy" id="185202"/>
    <lineage>
        <taxon>Eukaryota</taxon>
        <taxon>Viridiplantae</taxon>
        <taxon>Streptophyta</taxon>
        <taxon>Embryophyta</taxon>
        <taxon>Tracheophyta</taxon>
        <taxon>Spermatophyta</taxon>
        <taxon>Magnoliopsida</taxon>
        <taxon>eudicotyledons</taxon>
        <taxon>Gunneridae</taxon>
        <taxon>Pentapetalae</taxon>
        <taxon>asterids</taxon>
        <taxon>campanulids</taxon>
        <taxon>Asterales</taxon>
        <taxon>Asteraceae</taxon>
        <taxon>Asteroideae</taxon>
        <taxon>Heliantheae alliance</taxon>
        <taxon>Millerieae</taxon>
        <taxon>Smallanthus</taxon>
    </lineage>
</organism>
<reference evidence="1 2" key="2">
    <citation type="journal article" date="2022" name="Mol. Ecol. Resour.">
        <title>The genomes of chicory, endive, great burdock and yacon provide insights into Asteraceae paleo-polyploidization history and plant inulin production.</title>
        <authorList>
            <person name="Fan W."/>
            <person name="Wang S."/>
            <person name="Wang H."/>
            <person name="Wang A."/>
            <person name="Jiang F."/>
            <person name="Liu H."/>
            <person name="Zhao H."/>
            <person name="Xu D."/>
            <person name="Zhang Y."/>
        </authorList>
    </citation>
    <scope>NUCLEOTIDE SEQUENCE [LARGE SCALE GENOMIC DNA]</scope>
    <source>
        <strain evidence="2">cv. Yunnan</strain>
        <tissue evidence="1">Leaves</tissue>
    </source>
</reference>
<evidence type="ECO:0000313" key="2">
    <source>
        <dbReference type="Proteomes" id="UP001056120"/>
    </source>
</evidence>
<sequence length="218" mass="24236">MRKASLSSKSDEKNDKGDPATFLATMTEENQFQKQQRSITMEIDENNDGDGGVEENNGADDLEVATIFAQLSTEMADNSIVVKNDDESNKPTNPFSSLFSKFTQVINFPLPFLPPAKKDVVKVETERKAIIRGGEVVEVSKSAKVTYPDGLKKTVPPLKLESEEAEKETNPAVLWQVYVIGGFFILKWAWGRWNEHKERKKPSNDDQPSSSPPTGDGN</sequence>
<proteinExistence type="predicted"/>
<name>A0ACB9HCQ9_9ASTR</name>
<evidence type="ECO:0000313" key="1">
    <source>
        <dbReference type="EMBL" id="KAI3793507.1"/>
    </source>
</evidence>
<protein>
    <submittedName>
        <fullName evidence="1">Uncharacterized protein</fullName>
    </submittedName>
</protein>
<comment type="caution">
    <text evidence="1">The sequence shown here is derived from an EMBL/GenBank/DDBJ whole genome shotgun (WGS) entry which is preliminary data.</text>
</comment>
<accession>A0ACB9HCQ9</accession>